<proteinExistence type="predicted"/>
<dbReference type="AlphaFoldDB" id="A0AA38JHY0"/>
<reference evidence="1" key="2">
    <citation type="journal article" date="2023" name="Proc. Natl. Acad. Sci. U.S.A.">
        <title>A global phylogenomic analysis of the shiitake genus Lentinula.</title>
        <authorList>
            <person name="Sierra-Patev S."/>
            <person name="Min B."/>
            <person name="Naranjo-Ortiz M."/>
            <person name="Looney B."/>
            <person name="Konkel Z."/>
            <person name="Slot J.C."/>
            <person name="Sakamoto Y."/>
            <person name="Steenwyk J.L."/>
            <person name="Rokas A."/>
            <person name="Carro J."/>
            <person name="Camarero S."/>
            <person name="Ferreira P."/>
            <person name="Molpeceres G."/>
            <person name="Ruiz-Duenas F.J."/>
            <person name="Serrano A."/>
            <person name="Henrissat B."/>
            <person name="Drula E."/>
            <person name="Hughes K.W."/>
            <person name="Mata J.L."/>
            <person name="Ishikawa N.K."/>
            <person name="Vargas-Isla R."/>
            <person name="Ushijima S."/>
            <person name="Smith C.A."/>
            <person name="Donoghue J."/>
            <person name="Ahrendt S."/>
            <person name="Andreopoulos W."/>
            <person name="He G."/>
            <person name="LaButti K."/>
            <person name="Lipzen A."/>
            <person name="Ng V."/>
            <person name="Riley R."/>
            <person name="Sandor L."/>
            <person name="Barry K."/>
            <person name="Martinez A.T."/>
            <person name="Xiao Y."/>
            <person name="Gibbons J.G."/>
            <person name="Terashima K."/>
            <person name="Grigoriev I.V."/>
            <person name="Hibbett D."/>
        </authorList>
    </citation>
    <scope>NUCLEOTIDE SEQUENCE</scope>
    <source>
        <strain evidence="1">ET3784</strain>
    </source>
</reference>
<sequence>WFKNAFSFLNINLGPEYLQLVTRWIELERSTAWQSPRKGLTTDRRPEALSRWQRKRYVNPEPNLSTPQFVASFSEAFWQWWILLQPKWRAIGPGEKLNPPDFQSTMCESDWQPLDKRGINGWFGLMVCLKWWGQALIFRTVAEQVVLRNEWLRAIHDVSAMLDGLLAFRAAGNIIGTP</sequence>
<accession>A0AA38JHY0</accession>
<evidence type="ECO:0000313" key="2">
    <source>
        <dbReference type="Proteomes" id="UP001176059"/>
    </source>
</evidence>
<comment type="caution">
    <text evidence="1">The sequence shown here is derived from an EMBL/GenBank/DDBJ whole genome shotgun (WGS) entry which is preliminary data.</text>
</comment>
<organism evidence="1 2">
    <name type="scientific">Lentinula guzmanii</name>
    <dbReference type="NCBI Taxonomy" id="2804957"/>
    <lineage>
        <taxon>Eukaryota</taxon>
        <taxon>Fungi</taxon>
        <taxon>Dikarya</taxon>
        <taxon>Basidiomycota</taxon>
        <taxon>Agaricomycotina</taxon>
        <taxon>Agaricomycetes</taxon>
        <taxon>Agaricomycetidae</taxon>
        <taxon>Agaricales</taxon>
        <taxon>Marasmiineae</taxon>
        <taxon>Omphalotaceae</taxon>
        <taxon>Lentinula</taxon>
    </lineage>
</organism>
<reference evidence="1" key="1">
    <citation type="submission" date="2022-08" db="EMBL/GenBank/DDBJ databases">
        <authorList>
            <consortium name="DOE Joint Genome Institute"/>
            <person name="Min B."/>
            <person name="Sierra-Patev S."/>
            <person name="Naranjo-Ortiz M."/>
            <person name="Looney B."/>
            <person name="Konkel Z."/>
            <person name="Slot J.C."/>
            <person name="Sakamoto Y."/>
            <person name="Steenwyk J.L."/>
            <person name="Rokas A."/>
            <person name="Carro J."/>
            <person name="Camarero S."/>
            <person name="Ferreira P."/>
            <person name="Molpeceres G."/>
            <person name="Ruiz-duenas F.J."/>
            <person name="Serrano A."/>
            <person name="Henrissat B."/>
            <person name="Drula E."/>
            <person name="Hughes K.W."/>
            <person name="Mata J.L."/>
            <person name="Ishikawa N.K."/>
            <person name="Vargas-Isla R."/>
            <person name="Ushijima S."/>
            <person name="Smith C.A."/>
            <person name="Ahrendt S."/>
            <person name="Andreopoulos W."/>
            <person name="He G."/>
            <person name="LaButti K."/>
            <person name="Lipzen A."/>
            <person name="Ng V."/>
            <person name="Riley R."/>
            <person name="Sandor L."/>
            <person name="Barry K."/>
            <person name="Martinez A.T."/>
            <person name="Xiao Y."/>
            <person name="Gibbons J.G."/>
            <person name="Terashima K."/>
            <person name="Hibbett D.S."/>
            <person name="Grigoriev I.V."/>
        </authorList>
    </citation>
    <scope>NUCLEOTIDE SEQUENCE</scope>
    <source>
        <strain evidence="1">ET3784</strain>
    </source>
</reference>
<gene>
    <name evidence="1" type="ORF">DFJ43DRAFT_1003419</name>
</gene>
<dbReference type="Proteomes" id="UP001176059">
    <property type="component" value="Unassembled WGS sequence"/>
</dbReference>
<dbReference type="EMBL" id="JANVFO010000052">
    <property type="protein sequence ID" value="KAJ3723622.1"/>
    <property type="molecule type" value="Genomic_DNA"/>
</dbReference>
<evidence type="ECO:0000313" key="1">
    <source>
        <dbReference type="EMBL" id="KAJ3723622.1"/>
    </source>
</evidence>
<keyword evidence="2" id="KW-1185">Reference proteome</keyword>
<feature type="non-terminal residue" evidence="1">
    <location>
        <position position="1"/>
    </location>
</feature>
<name>A0AA38JHY0_9AGAR</name>
<protein>
    <submittedName>
        <fullName evidence="1">Uncharacterized protein</fullName>
    </submittedName>
</protein>